<comment type="caution">
    <text evidence="2">The sequence shown here is derived from an EMBL/GenBank/DDBJ whole genome shotgun (WGS) entry which is preliminary data.</text>
</comment>
<dbReference type="EC" id="2.1.1.-" evidence="2"/>
<dbReference type="RefSeq" id="WP_311627287.1">
    <property type="nucleotide sequence ID" value="NZ_JAVRFE010000062.1"/>
</dbReference>
<feature type="domain" description="Methyltransferase type 11" evidence="1">
    <location>
        <begin position="50"/>
        <end position="146"/>
    </location>
</feature>
<dbReference type="Proteomes" id="UP001180551">
    <property type="component" value="Unassembled WGS sequence"/>
</dbReference>
<proteinExistence type="predicted"/>
<protein>
    <submittedName>
        <fullName evidence="2">Class I SAM-dependent methyltransferase</fullName>
        <ecNumber evidence="2">2.1.1.-</ecNumber>
    </submittedName>
</protein>
<dbReference type="InterPro" id="IPR013216">
    <property type="entry name" value="Methyltransf_11"/>
</dbReference>
<evidence type="ECO:0000313" key="3">
    <source>
        <dbReference type="Proteomes" id="UP001180551"/>
    </source>
</evidence>
<sequence length="274" mass="29234">MAMDREDFLRAFHAVHPAVTARAMAHGRAGDGRSSYDILRDRVAACGRVLDLGCGDGLLLELLATGEAGARRRLAGIDLSAEELALARRRPGVERADLRVGRAQQLPFPAAHFDGCVSHMALMLMGDAEQVAAELTRVLEPGGTLAVVVGGGATGGEAYERFVRLAKPLFRAAPPEQRTPRLGNPRLRSHEGFDEVFGAAGFGPVEWETVRIDLSGPPERIWRTVGSLYDLGPLDAAVTADLRARFEAESAAAALPDGSIPCAMNVHLATAVRR</sequence>
<evidence type="ECO:0000259" key="1">
    <source>
        <dbReference type="Pfam" id="PF08241"/>
    </source>
</evidence>
<keyword evidence="3" id="KW-1185">Reference proteome</keyword>
<dbReference type="GO" id="GO:0032259">
    <property type="term" value="P:methylation"/>
    <property type="evidence" value="ECO:0007669"/>
    <property type="project" value="UniProtKB-KW"/>
</dbReference>
<gene>
    <name evidence="2" type="ORF">RM550_32250</name>
</gene>
<dbReference type="PANTHER" id="PTHR43464:SF92">
    <property type="entry name" value="SLR1071 PROTEIN"/>
    <property type="match status" value="1"/>
</dbReference>
<dbReference type="CDD" id="cd02440">
    <property type="entry name" value="AdoMet_MTases"/>
    <property type="match status" value="1"/>
</dbReference>
<organism evidence="2 3">
    <name type="scientific">Streptomyces mooreae</name>
    <dbReference type="NCBI Taxonomy" id="3075523"/>
    <lineage>
        <taxon>Bacteria</taxon>
        <taxon>Bacillati</taxon>
        <taxon>Actinomycetota</taxon>
        <taxon>Actinomycetes</taxon>
        <taxon>Kitasatosporales</taxon>
        <taxon>Streptomycetaceae</taxon>
        <taxon>Streptomyces</taxon>
    </lineage>
</organism>
<dbReference type="Gene3D" id="3.40.50.150">
    <property type="entry name" value="Vaccinia Virus protein VP39"/>
    <property type="match status" value="1"/>
</dbReference>
<dbReference type="PANTHER" id="PTHR43464">
    <property type="entry name" value="METHYLTRANSFERASE"/>
    <property type="match status" value="1"/>
</dbReference>
<reference evidence="2" key="1">
    <citation type="submission" date="2024-05" db="EMBL/GenBank/DDBJ databases">
        <title>30 novel species of actinomycetes from the DSMZ collection.</title>
        <authorList>
            <person name="Nouioui I."/>
        </authorList>
    </citation>
    <scope>NUCLEOTIDE SEQUENCE</scope>
    <source>
        <strain evidence="2">DSM 41527</strain>
    </source>
</reference>
<dbReference type="Pfam" id="PF08241">
    <property type="entry name" value="Methyltransf_11"/>
    <property type="match status" value="1"/>
</dbReference>
<dbReference type="GO" id="GO:0008168">
    <property type="term" value="F:methyltransferase activity"/>
    <property type="evidence" value="ECO:0007669"/>
    <property type="project" value="UniProtKB-KW"/>
</dbReference>
<keyword evidence="2" id="KW-0489">Methyltransferase</keyword>
<keyword evidence="2" id="KW-0808">Transferase</keyword>
<dbReference type="SUPFAM" id="SSF53335">
    <property type="entry name" value="S-adenosyl-L-methionine-dependent methyltransferases"/>
    <property type="match status" value="1"/>
</dbReference>
<accession>A0ABU2THC6</accession>
<dbReference type="InterPro" id="IPR029063">
    <property type="entry name" value="SAM-dependent_MTases_sf"/>
</dbReference>
<evidence type="ECO:0000313" key="2">
    <source>
        <dbReference type="EMBL" id="MDT0460342.1"/>
    </source>
</evidence>
<name>A0ABU2THC6_9ACTN</name>
<dbReference type="EMBL" id="JAVRFE010000062">
    <property type="protein sequence ID" value="MDT0460342.1"/>
    <property type="molecule type" value="Genomic_DNA"/>
</dbReference>